<reference evidence="10" key="1">
    <citation type="journal article" date="2015" name="PLoS Genet.">
        <title>Genome Sequence and Transcriptome Analyses of Chrysochromulina tobin: Metabolic Tools for Enhanced Algal Fitness in the Prominent Order Prymnesiales (Haptophyceae).</title>
        <authorList>
            <person name="Hovde B.T."/>
            <person name="Deodato C.R."/>
            <person name="Hunsperger H.M."/>
            <person name="Ryken S.A."/>
            <person name="Yost W."/>
            <person name="Jha R.K."/>
            <person name="Patterson J."/>
            <person name="Monnat R.J. Jr."/>
            <person name="Barlow S.B."/>
            <person name="Starkenburg S.R."/>
            <person name="Cattolico R.A."/>
        </authorList>
    </citation>
    <scope>NUCLEOTIDE SEQUENCE</scope>
    <source>
        <strain evidence="10">CCMP291</strain>
    </source>
</reference>
<dbReference type="Gene3D" id="3.40.50.300">
    <property type="entry name" value="P-loop containing nucleotide triphosphate hydrolases"/>
    <property type="match status" value="2"/>
</dbReference>
<dbReference type="Pfam" id="PF08148">
    <property type="entry name" value="DSHCT"/>
    <property type="match status" value="1"/>
</dbReference>
<dbReference type="PANTHER" id="PTHR12131:SF7">
    <property type="entry name" value="EXOSOME RNA HELICASE MTR4"/>
    <property type="match status" value="1"/>
</dbReference>
<organism evidence="9 10">
    <name type="scientific">Chrysochromulina tobinii</name>
    <dbReference type="NCBI Taxonomy" id="1460289"/>
    <lineage>
        <taxon>Eukaryota</taxon>
        <taxon>Haptista</taxon>
        <taxon>Haptophyta</taxon>
        <taxon>Prymnesiophyceae</taxon>
        <taxon>Prymnesiales</taxon>
        <taxon>Chrysochromulinaceae</taxon>
        <taxon>Chrysochromulina</taxon>
    </lineage>
</organism>
<proteinExistence type="predicted"/>
<dbReference type="InterPro" id="IPR048392">
    <property type="entry name" value="MTR4-like_stalk"/>
</dbReference>
<dbReference type="PROSITE" id="PS51194">
    <property type="entry name" value="HELICASE_CTER"/>
    <property type="match status" value="1"/>
</dbReference>
<dbReference type="InterPro" id="IPR011545">
    <property type="entry name" value="DEAD/DEAH_box_helicase_dom"/>
</dbReference>
<dbReference type="Proteomes" id="UP000037460">
    <property type="component" value="Unassembled WGS sequence"/>
</dbReference>
<keyword evidence="2" id="KW-0547">Nucleotide-binding</keyword>
<keyword evidence="4" id="KW-0347">Helicase</keyword>
<evidence type="ECO:0000256" key="6">
    <source>
        <dbReference type="ARBA" id="ARBA00023242"/>
    </source>
</evidence>
<dbReference type="EMBL" id="JWZX01002411">
    <property type="protein sequence ID" value="KOO29466.1"/>
    <property type="molecule type" value="Genomic_DNA"/>
</dbReference>
<dbReference type="InterPro" id="IPR014001">
    <property type="entry name" value="Helicase_ATP-bd"/>
</dbReference>
<keyword evidence="6" id="KW-0539">Nucleus</keyword>
<dbReference type="InterPro" id="IPR050699">
    <property type="entry name" value="RNA-DNA_Helicase"/>
</dbReference>
<dbReference type="FunFam" id="3.40.50.300:FF:000083">
    <property type="entry name" value="ATP-dependent RNA helicase DOB1"/>
    <property type="match status" value="1"/>
</dbReference>
<dbReference type="Gene3D" id="1.10.3380.30">
    <property type="match status" value="2"/>
</dbReference>
<dbReference type="InterPro" id="IPR027417">
    <property type="entry name" value="P-loop_NTPase"/>
</dbReference>
<dbReference type="InterPro" id="IPR001650">
    <property type="entry name" value="Helicase_C-like"/>
</dbReference>
<dbReference type="InterPro" id="IPR016438">
    <property type="entry name" value="SKI2-like"/>
</dbReference>
<comment type="caution">
    <text evidence="9">The sequence shown here is derived from an EMBL/GenBank/DDBJ whole genome shotgun (WGS) entry which is preliminary data.</text>
</comment>
<dbReference type="OrthoDB" id="64767at2759"/>
<dbReference type="GO" id="GO:0016787">
    <property type="term" value="F:hydrolase activity"/>
    <property type="evidence" value="ECO:0007669"/>
    <property type="project" value="UniProtKB-KW"/>
</dbReference>
<dbReference type="PROSITE" id="PS51192">
    <property type="entry name" value="HELICASE_ATP_BIND_1"/>
    <property type="match status" value="1"/>
</dbReference>
<dbReference type="Pfam" id="PF00271">
    <property type="entry name" value="Helicase_C"/>
    <property type="match status" value="1"/>
</dbReference>
<evidence type="ECO:0000259" key="7">
    <source>
        <dbReference type="PROSITE" id="PS51192"/>
    </source>
</evidence>
<accession>A0A0M0JS91</accession>
<keyword evidence="10" id="KW-1185">Reference proteome</keyword>
<gene>
    <name evidence="9" type="ORF">Ctob_008071</name>
</gene>
<dbReference type="CDD" id="cd18795">
    <property type="entry name" value="SF2_C_Ski2"/>
    <property type="match status" value="1"/>
</dbReference>
<dbReference type="SMART" id="SM00487">
    <property type="entry name" value="DEXDc"/>
    <property type="match status" value="1"/>
</dbReference>
<sequence length="784" mass="86960">MPPGEKPTPEMIALTVPDDGRVPAREYKFELDPFQKAAVACIERDESVLVSAHTSAGKTVCAEYAIATSLRAAQRVLYTSPIKALSNQKYRELKEAFGDVGLMTGDVTIDVDASCLVMTTEILRSMLYRGSEVMREVKWVVFDEVHYMRDKERGVVWEEVMILLPHSVRYVMLSATVPNALEFAAWIAQLHSQPCHVVYTGYRPTPLMHYIFPQGGEGLYLTPSDCYKLVQLLVSRGLEPVIIFAFGKAKCEALAGQMMIGKLELNSAEETSMVETIFQNAIDTLTEEDQGLPQVLNLLPMLRRGIAVHHSGLLPVLKELVEILFAENLVKILCATETFAMGLNMPARTVLFAELSKYDGSETRYLTSGEYIQMSGRAGRRGLDARGIVVQMIDERTDAAKVREMLTGRADTLSSRFHLSYNMLLNCVRVETADVERLIQQSFYTFQQQAALPQLQARHKQLMARLAADEALQEALAVEGGLARPPSAEDTLPAEAHILTVPLAHIDRFSSARIKLPADLRPRDARHSVAKVLGEIESRFPDGLPCLAPVEDMKALEEDIPKLLRKIETVQARLAEPRLADPALHAQLPRLRARLAVAADERACRKHMREVEAVLMREELKGMRRVLRKLGHISEDGVIQNKGRVACEVSTADELLTTELVFSGMLNDLEPGALAALLSVLVAEAVEEAKLSIDVAAYVDNLSVSLIDVVVHWCRGAKFADVMEMAGQGMYEGSIIRTLHRLEELLRQLIDAAKVVGNEELEARCAAARKLLVRDVVFAASLYT</sequence>
<evidence type="ECO:0000313" key="10">
    <source>
        <dbReference type="Proteomes" id="UP000037460"/>
    </source>
</evidence>
<evidence type="ECO:0000256" key="4">
    <source>
        <dbReference type="ARBA" id="ARBA00022806"/>
    </source>
</evidence>
<dbReference type="GO" id="GO:0000460">
    <property type="term" value="P:maturation of 5.8S rRNA"/>
    <property type="evidence" value="ECO:0007669"/>
    <property type="project" value="TreeGrafter"/>
</dbReference>
<name>A0A0M0JS91_9EUKA</name>
<protein>
    <submittedName>
        <fullName evidence="9">Putative mtr4-involved in nucleocytoplasmic transport of mRNA</fullName>
    </submittedName>
</protein>
<dbReference type="SMART" id="SM00490">
    <property type="entry name" value="HELICc"/>
    <property type="match status" value="1"/>
</dbReference>
<dbReference type="GO" id="GO:0003723">
    <property type="term" value="F:RNA binding"/>
    <property type="evidence" value="ECO:0007669"/>
    <property type="project" value="InterPro"/>
</dbReference>
<dbReference type="Pfam" id="PF21408">
    <property type="entry name" value="MTR4-like_stalk"/>
    <property type="match status" value="1"/>
</dbReference>
<dbReference type="Pfam" id="PF00270">
    <property type="entry name" value="DEAD"/>
    <property type="match status" value="1"/>
</dbReference>
<dbReference type="InterPro" id="IPR012961">
    <property type="entry name" value="Ski2/MTR4_C"/>
</dbReference>
<dbReference type="PANTHER" id="PTHR12131">
    <property type="entry name" value="ATP-DEPENDENT RNA AND DNA HELICASE"/>
    <property type="match status" value="1"/>
</dbReference>
<evidence type="ECO:0000256" key="3">
    <source>
        <dbReference type="ARBA" id="ARBA00022801"/>
    </source>
</evidence>
<dbReference type="PIRSF" id="PIRSF005198">
    <property type="entry name" value="Antiviral_helicase_SKI2"/>
    <property type="match status" value="1"/>
</dbReference>
<evidence type="ECO:0000313" key="9">
    <source>
        <dbReference type="EMBL" id="KOO29466.1"/>
    </source>
</evidence>
<evidence type="ECO:0000256" key="2">
    <source>
        <dbReference type="ARBA" id="ARBA00022741"/>
    </source>
</evidence>
<dbReference type="Pfam" id="PF13234">
    <property type="entry name" value="MTR4_beta-barrel"/>
    <property type="match status" value="1"/>
</dbReference>
<keyword evidence="3" id="KW-0378">Hydrolase</keyword>
<comment type="subcellular location">
    <subcellularLocation>
        <location evidence="1">Nucleus</location>
    </subcellularLocation>
</comment>
<dbReference type="InterPro" id="IPR025696">
    <property type="entry name" value="Beta-barrel_MTR4"/>
</dbReference>
<dbReference type="GO" id="GO:0005524">
    <property type="term" value="F:ATP binding"/>
    <property type="evidence" value="ECO:0007669"/>
    <property type="project" value="UniProtKB-KW"/>
</dbReference>
<feature type="domain" description="Helicase ATP-binding" evidence="7">
    <location>
        <begin position="39"/>
        <end position="195"/>
    </location>
</feature>
<evidence type="ECO:0000259" key="8">
    <source>
        <dbReference type="PROSITE" id="PS51194"/>
    </source>
</evidence>
<dbReference type="AlphaFoldDB" id="A0A0M0JS91"/>
<keyword evidence="5" id="KW-0067">ATP-binding</keyword>
<dbReference type="GO" id="GO:0006401">
    <property type="term" value="P:RNA catabolic process"/>
    <property type="evidence" value="ECO:0007669"/>
    <property type="project" value="InterPro"/>
</dbReference>
<dbReference type="SUPFAM" id="SSF52540">
    <property type="entry name" value="P-loop containing nucleoside triphosphate hydrolases"/>
    <property type="match status" value="1"/>
</dbReference>
<dbReference type="GO" id="GO:0003724">
    <property type="term" value="F:RNA helicase activity"/>
    <property type="evidence" value="ECO:0007669"/>
    <property type="project" value="InterPro"/>
</dbReference>
<feature type="domain" description="Helicase C-terminal" evidence="8">
    <location>
        <begin position="228"/>
        <end position="429"/>
    </location>
</feature>
<dbReference type="GO" id="GO:0005634">
    <property type="term" value="C:nucleus"/>
    <property type="evidence" value="ECO:0007669"/>
    <property type="project" value="UniProtKB-SubCell"/>
</dbReference>
<evidence type="ECO:0000256" key="5">
    <source>
        <dbReference type="ARBA" id="ARBA00022840"/>
    </source>
</evidence>
<evidence type="ECO:0000256" key="1">
    <source>
        <dbReference type="ARBA" id="ARBA00004123"/>
    </source>
</evidence>
<dbReference type="SMART" id="SM01142">
    <property type="entry name" value="DSHCT"/>
    <property type="match status" value="1"/>
</dbReference>